<reference evidence="1 2" key="1">
    <citation type="journal article" date="2006" name="Science">
        <title>Phytophthora genome sequences uncover evolutionary origins and mechanisms of pathogenesis.</title>
        <authorList>
            <person name="Tyler B.M."/>
            <person name="Tripathy S."/>
            <person name="Zhang X."/>
            <person name="Dehal P."/>
            <person name="Jiang R.H."/>
            <person name="Aerts A."/>
            <person name="Arredondo F.D."/>
            <person name="Baxter L."/>
            <person name="Bensasson D."/>
            <person name="Beynon J.L."/>
            <person name="Chapman J."/>
            <person name="Damasceno C.M."/>
            <person name="Dorrance A.E."/>
            <person name="Dou D."/>
            <person name="Dickerman A.W."/>
            <person name="Dubchak I.L."/>
            <person name="Garbelotto M."/>
            <person name="Gijzen M."/>
            <person name="Gordon S.G."/>
            <person name="Govers F."/>
            <person name="Grunwald N.J."/>
            <person name="Huang W."/>
            <person name="Ivors K.L."/>
            <person name="Jones R.W."/>
            <person name="Kamoun S."/>
            <person name="Krampis K."/>
            <person name="Lamour K.H."/>
            <person name="Lee M.K."/>
            <person name="McDonald W.H."/>
            <person name="Medina M."/>
            <person name="Meijer H.J."/>
            <person name="Nordberg E.K."/>
            <person name="Maclean D.J."/>
            <person name="Ospina-Giraldo M.D."/>
            <person name="Morris P.F."/>
            <person name="Phuntumart V."/>
            <person name="Putnam N.H."/>
            <person name="Rash S."/>
            <person name="Rose J.K."/>
            <person name="Sakihama Y."/>
            <person name="Salamov A.A."/>
            <person name="Savidor A."/>
            <person name="Scheuring C.F."/>
            <person name="Smith B.M."/>
            <person name="Sobral B.W."/>
            <person name="Terry A."/>
            <person name="Torto-Alalibo T.A."/>
            <person name="Win J."/>
            <person name="Xu Z."/>
            <person name="Zhang H."/>
            <person name="Grigoriev I.V."/>
            <person name="Rokhsar D.S."/>
            <person name="Boore J.L."/>
        </authorList>
    </citation>
    <scope>NUCLEOTIDE SEQUENCE [LARGE SCALE GENOMIC DNA]</scope>
    <source>
        <strain evidence="1 2">P6497</strain>
    </source>
</reference>
<organism evidence="1 2">
    <name type="scientific">Phytophthora sojae (strain P6497)</name>
    <name type="common">Soybean stem and root rot agent</name>
    <name type="synonym">Phytophthora megasperma f. sp. glycines</name>
    <dbReference type="NCBI Taxonomy" id="1094619"/>
    <lineage>
        <taxon>Eukaryota</taxon>
        <taxon>Sar</taxon>
        <taxon>Stramenopiles</taxon>
        <taxon>Oomycota</taxon>
        <taxon>Peronosporomycetes</taxon>
        <taxon>Peronosporales</taxon>
        <taxon>Peronosporaceae</taxon>
        <taxon>Phytophthora</taxon>
    </lineage>
</organism>
<protein>
    <recommendedName>
        <fullName evidence="3">DDE Tnp4 domain-containing protein</fullName>
    </recommendedName>
</protein>
<dbReference type="InParanoid" id="G4Z851"/>
<dbReference type="AlphaFoldDB" id="G4Z851"/>
<evidence type="ECO:0008006" key="3">
    <source>
        <dbReference type="Google" id="ProtNLM"/>
    </source>
</evidence>
<evidence type="ECO:0000313" key="2">
    <source>
        <dbReference type="Proteomes" id="UP000002640"/>
    </source>
</evidence>
<sequence>MTLTALKSCGEWDVAARTFSELPGTFEKMVMNYLNILWPHLYGLFVESHAERDTMKRLQLTDHVFKEYPCARYATDVTFQMMSMPSGTRKERADYYSANHKQHGFKVEVSVLPNGMALN</sequence>
<keyword evidence="2" id="KW-1185">Reference proteome</keyword>
<evidence type="ECO:0000313" key="1">
    <source>
        <dbReference type="EMBL" id="EGZ19706.1"/>
    </source>
</evidence>
<dbReference type="GeneID" id="20645689"/>
<gene>
    <name evidence="1" type="ORF">PHYSODRAFT_327904</name>
</gene>
<name>G4Z851_PHYSP</name>
<dbReference type="RefSeq" id="XP_009522423.1">
    <property type="nucleotide sequence ID" value="XM_009524128.1"/>
</dbReference>
<dbReference type="Proteomes" id="UP000002640">
    <property type="component" value="Unassembled WGS sequence"/>
</dbReference>
<proteinExistence type="predicted"/>
<accession>G4Z851</accession>
<dbReference type="OMA" id="YSAKHKF"/>
<dbReference type="KEGG" id="psoj:PHYSODRAFT_327904"/>
<dbReference type="EMBL" id="JH159153">
    <property type="protein sequence ID" value="EGZ19706.1"/>
    <property type="molecule type" value="Genomic_DNA"/>
</dbReference>